<proteinExistence type="predicted"/>
<keyword evidence="2" id="KW-0472">Membrane</keyword>
<reference evidence="3" key="2">
    <citation type="submission" date="2020-09" db="EMBL/GenBank/DDBJ databases">
        <authorList>
            <person name="Sun Q."/>
            <person name="Zhou Y."/>
        </authorList>
    </citation>
    <scope>NUCLEOTIDE SEQUENCE</scope>
    <source>
        <strain evidence="3">CGMCC 4.7308</strain>
    </source>
</reference>
<organism evidence="3 4">
    <name type="scientific">Nakamurella endophytica</name>
    <dbReference type="NCBI Taxonomy" id="1748367"/>
    <lineage>
        <taxon>Bacteria</taxon>
        <taxon>Bacillati</taxon>
        <taxon>Actinomycetota</taxon>
        <taxon>Actinomycetes</taxon>
        <taxon>Nakamurellales</taxon>
        <taxon>Nakamurellaceae</taxon>
        <taxon>Nakamurella</taxon>
    </lineage>
</organism>
<feature type="transmembrane region" description="Helical" evidence="2">
    <location>
        <begin position="58"/>
        <end position="79"/>
    </location>
</feature>
<keyword evidence="2" id="KW-0812">Transmembrane</keyword>
<dbReference type="Proteomes" id="UP000655208">
    <property type="component" value="Unassembled WGS sequence"/>
</dbReference>
<sequence length="89" mass="9949">MGHEPQLTGPPPGGAELSRTPRYLGSRRRRIAWTVIAVWADVAFAAVIGWLSDHPHRLWPLLGAICALANVTLWIPTAIRLQRHPEDRL</sequence>
<keyword evidence="2" id="KW-1133">Transmembrane helix</keyword>
<comment type="caution">
    <text evidence="3">The sequence shown here is derived from an EMBL/GenBank/DDBJ whole genome shotgun (WGS) entry which is preliminary data.</text>
</comment>
<accession>A0A917WDK9</accession>
<feature type="region of interest" description="Disordered" evidence="1">
    <location>
        <begin position="1"/>
        <end position="20"/>
    </location>
</feature>
<evidence type="ECO:0000256" key="1">
    <source>
        <dbReference type="SAM" id="MobiDB-lite"/>
    </source>
</evidence>
<reference evidence="3" key="1">
    <citation type="journal article" date="2014" name="Int. J. Syst. Evol. Microbiol.">
        <title>Complete genome sequence of Corynebacterium casei LMG S-19264T (=DSM 44701T), isolated from a smear-ripened cheese.</title>
        <authorList>
            <consortium name="US DOE Joint Genome Institute (JGI-PGF)"/>
            <person name="Walter F."/>
            <person name="Albersmeier A."/>
            <person name="Kalinowski J."/>
            <person name="Ruckert C."/>
        </authorList>
    </citation>
    <scope>NUCLEOTIDE SEQUENCE</scope>
    <source>
        <strain evidence="3">CGMCC 4.7308</strain>
    </source>
</reference>
<evidence type="ECO:0000313" key="4">
    <source>
        <dbReference type="Proteomes" id="UP000655208"/>
    </source>
</evidence>
<dbReference type="AlphaFoldDB" id="A0A917WDK9"/>
<evidence type="ECO:0000313" key="3">
    <source>
        <dbReference type="EMBL" id="GGL94580.1"/>
    </source>
</evidence>
<dbReference type="RefSeq" id="WP_188940651.1">
    <property type="nucleotide sequence ID" value="NZ_BMNA01000002.1"/>
</dbReference>
<protein>
    <submittedName>
        <fullName evidence="3">Uncharacterized protein</fullName>
    </submittedName>
</protein>
<evidence type="ECO:0000256" key="2">
    <source>
        <dbReference type="SAM" id="Phobius"/>
    </source>
</evidence>
<gene>
    <name evidence="3" type="ORF">GCM10011594_12970</name>
</gene>
<name>A0A917WDK9_9ACTN</name>
<feature type="transmembrane region" description="Helical" evidence="2">
    <location>
        <begin position="31"/>
        <end position="52"/>
    </location>
</feature>
<keyword evidence="4" id="KW-1185">Reference proteome</keyword>
<dbReference type="EMBL" id="BMNA01000002">
    <property type="protein sequence ID" value="GGL94580.1"/>
    <property type="molecule type" value="Genomic_DNA"/>
</dbReference>